<dbReference type="PANTHER" id="PTHR24320">
    <property type="entry name" value="RETINOL DEHYDROGENASE"/>
    <property type="match status" value="1"/>
</dbReference>
<comment type="similarity">
    <text evidence="1">Belongs to the short-chain dehydrogenases/reductases (SDR) family.</text>
</comment>
<sequence length="315" mass="33299">MTGRITSRFGARSTALEVVEGLDLSGHTAIVTGGASGLGVETARALAHAGASVVLAVRDRQAGERVAAAINGETGAARVSADALDLASLASVRAFAARRGERPLSLLINNAGVMACPQGTTQDGFETQFGVNHLGHFLLALLLVPALEKGAGPERQARVISLSSSAHGMANVDFDDPDFRHRPYEPFQAYGQSKTANALFAVEFDRRYAPRGIRAFSLMPGVIHTRLGRHVPGEDWSSIEHLSKTAEQGASTTVWAATSPDLEGRGGLYLENCAEAEIFTRGMPRGTGVMPYAIDPAAARRLWTLSEERVGQAAP</sequence>
<evidence type="ECO:0000313" key="5">
    <source>
        <dbReference type="Proteomes" id="UP000571950"/>
    </source>
</evidence>
<name>A0A7W6BLI3_9SPHN</name>
<dbReference type="FunFam" id="3.40.50.720:FF:000594">
    <property type="entry name" value="Short-chain oxidoreductase"/>
    <property type="match status" value="1"/>
</dbReference>
<dbReference type="CDD" id="cd05327">
    <property type="entry name" value="retinol-DH_like_SDR_c_like"/>
    <property type="match status" value="1"/>
</dbReference>
<keyword evidence="2" id="KW-0560">Oxidoreductase</keyword>
<keyword evidence="5" id="KW-1185">Reference proteome</keyword>
<evidence type="ECO:0000256" key="1">
    <source>
        <dbReference type="ARBA" id="ARBA00006484"/>
    </source>
</evidence>
<evidence type="ECO:0000256" key="2">
    <source>
        <dbReference type="ARBA" id="ARBA00023002"/>
    </source>
</evidence>
<accession>A0A7W6BLI3</accession>
<comment type="caution">
    <text evidence="4">The sequence shown here is derived from an EMBL/GenBank/DDBJ whole genome shotgun (WGS) entry which is preliminary data.</text>
</comment>
<dbReference type="AlphaFoldDB" id="A0A7W6BLI3"/>
<dbReference type="EMBL" id="JACIDT010000004">
    <property type="protein sequence ID" value="MBB3925792.1"/>
    <property type="molecule type" value="Genomic_DNA"/>
</dbReference>
<dbReference type="Gene3D" id="3.40.50.720">
    <property type="entry name" value="NAD(P)-binding Rossmann-like Domain"/>
    <property type="match status" value="1"/>
</dbReference>
<dbReference type="PRINTS" id="PR00081">
    <property type="entry name" value="GDHRDH"/>
</dbReference>
<dbReference type="InterPro" id="IPR002347">
    <property type="entry name" value="SDR_fam"/>
</dbReference>
<proteinExistence type="inferred from homology"/>
<evidence type="ECO:0000313" key="4">
    <source>
        <dbReference type="EMBL" id="MBB3925792.1"/>
    </source>
</evidence>
<dbReference type="PANTHER" id="PTHR24320:SF272">
    <property type="entry name" value="NAD(P)-BINDING ROSSMANN-FOLD SUPERFAMILY PROTEIN"/>
    <property type="match status" value="1"/>
</dbReference>
<evidence type="ECO:0000256" key="3">
    <source>
        <dbReference type="ARBA" id="ARBA00071493"/>
    </source>
</evidence>
<protein>
    <recommendedName>
        <fullName evidence="3">Probable oxidoreductase</fullName>
    </recommendedName>
</protein>
<dbReference type="RefSeq" id="WP_188071342.1">
    <property type="nucleotide sequence ID" value="NZ_BSPS01000039.1"/>
</dbReference>
<organism evidence="4 5">
    <name type="scientific">Sphingobium jiangsuense</name>
    <dbReference type="NCBI Taxonomy" id="870476"/>
    <lineage>
        <taxon>Bacteria</taxon>
        <taxon>Pseudomonadati</taxon>
        <taxon>Pseudomonadota</taxon>
        <taxon>Alphaproteobacteria</taxon>
        <taxon>Sphingomonadales</taxon>
        <taxon>Sphingomonadaceae</taxon>
        <taxon>Sphingobium</taxon>
    </lineage>
</organism>
<dbReference type="SUPFAM" id="SSF51735">
    <property type="entry name" value="NAD(P)-binding Rossmann-fold domains"/>
    <property type="match status" value="1"/>
</dbReference>
<dbReference type="InterPro" id="IPR036291">
    <property type="entry name" value="NAD(P)-bd_dom_sf"/>
</dbReference>
<dbReference type="Pfam" id="PF00106">
    <property type="entry name" value="adh_short"/>
    <property type="match status" value="1"/>
</dbReference>
<dbReference type="GO" id="GO:0016491">
    <property type="term" value="F:oxidoreductase activity"/>
    <property type="evidence" value="ECO:0007669"/>
    <property type="project" value="UniProtKB-KW"/>
</dbReference>
<dbReference type="Proteomes" id="UP000571950">
    <property type="component" value="Unassembled WGS sequence"/>
</dbReference>
<reference evidence="4 5" key="1">
    <citation type="submission" date="2020-08" db="EMBL/GenBank/DDBJ databases">
        <title>Genomic Encyclopedia of Type Strains, Phase IV (KMG-IV): sequencing the most valuable type-strain genomes for metagenomic binning, comparative biology and taxonomic classification.</title>
        <authorList>
            <person name="Goeker M."/>
        </authorList>
    </citation>
    <scope>NUCLEOTIDE SEQUENCE [LARGE SCALE GENOMIC DNA]</scope>
    <source>
        <strain evidence="4 5">DSM 26189</strain>
    </source>
</reference>
<gene>
    <name evidence="4" type="ORF">GGR43_001507</name>
</gene>